<protein>
    <submittedName>
        <fullName evidence="1">Uncharacterized protein</fullName>
    </submittedName>
</protein>
<keyword evidence="2" id="KW-1185">Reference proteome</keyword>
<evidence type="ECO:0000313" key="2">
    <source>
        <dbReference type="Proteomes" id="UP001218218"/>
    </source>
</evidence>
<accession>A0AAD7ELA7</accession>
<proteinExistence type="predicted"/>
<dbReference type="Proteomes" id="UP001218218">
    <property type="component" value="Unassembled WGS sequence"/>
</dbReference>
<comment type="caution">
    <text evidence="1">The sequence shown here is derived from an EMBL/GenBank/DDBJ whole genome shotgun (WGS) entry which is preliminary data.</text>
</comment>
<name>A0AAD7ELA7_9AGAR</name>
<evidence type="ECO:0000313" key="1">
    <source>
        <dbReference type="EMBL" id="KAJ7336777.1"/>
    </source>
</evidence>
<organism evidence="1 2">
    <name type="scientific">Mycena albidolilacea</name>
    <dbReference type="NCBI Taxonomy" id="1033008"/>
    <lineage>
        <taxon>Eukaryota</taxon>
        <taxon>Fungi</taxon>
        <taxon>Dikarya</taxon>
        <taxon>Basidiomycota</taxon>
        <taxon>Agaricomycotina</taxon>
        <taxon>Agaricomycetes</taxon>
        <taxon>Agaricomycetidae</taxon>
        <taxon>Agaricales</taxon>
        <taxon>Marasmiineae</taxon>
        <taxon>Mycenaceae</taxon>
        <taxon>Mycena</taxon>
    </lineage>
</organism>
<dbReference type="EMBL" id="JARIHO010000030">
    <property type="protein sequence ID" value="KAJ7336777.1"/>
    <property type="molecule type" value="Genomic_DNA"/>
</dbReference>
<dbReference type="AlphaFoldDB" id="A0AAD7ELA7"/>
<sequence>MTIICRSSADCLQMDRVIGRTNGIPFAPPAKFLEVLSCAAFDLETALQPEAANLHSKDMYNLARRGTIVICLRQCAQPYSSTEWLFFFHPLRVNGTSFSHCRAKIHLDSRLPRFTSLPPLRHLFHGTLHGRAQVHPDHYALHSRLPGASCCLEASERPTFPPLLDAERAVPSAAAGSPRACTYDASHPAACIAPRRLHRTPPPASIGRPFEDGRRCGRTHTCPFTIDPPAFRLLRRPSNRHCARSQRPHTIDPSPLCAVHSATTPRADSREATCPYRLFLSSPT</sequence>
<reference evidence="1" key="1">
    <citation type="submission" date="2023-03" db="EMBL/GenBank/DDBJ databases">
        <title>Massive genome expansion in bonnet fungi (Mycena s.s.) driven by repeated elements and novel gene families across ecological guilds.</title>
        <authorList>
            <consortium name="Lawrence Berkeley National Laboratory"/>
            <person name="Harder C.B."/>
            <person name="Miyauchi S."/>
            <person name="Viragh M."/>
            <person name="Kuo A."/>
            <person name="Thoen E."/>
            <person name="Andreopoulos B."/>
            <person name="Lu D."/>
            <person name="Skrede I."/>
            <person name="Drula E."/>
            <person name="Henrissat B."/>
            <person name="Morin E."/>
            <person name="Kohler A."/>
            <person name="Barry K."/>
            <person name="LaButti K."/>
            <person name="Morin E."/>
            <person name="Salamov A."/>
            <person name="Lipzen A."/>
            <person name="Mereny Z."/>
            <person name="Hegedus B."/>
            <person name="Baldrian P."/>
            <person name="Stursova M."/>
            <person name="Weitz H."/>
            <person name="Taylor A."/>
            <person name="Grigoriev I.V."/>
            <person name="Nagy L.G."/>
            <person name="Martin F."/>
            <person name="Kauserud H."/>
        </authorList>
    </citation>
    <scope>NUCLEOTIDE SEQUENCE</scope>
    <source>
        <strain evidence="1">CBHHK002</strain>
    </source>
</reference>
<gene>
    <name evidence="1" type="ORF">DFH08DRAFT_1017855</name>
</gene>